<dbReference type="EMBL" id="CP032100">
    <property type="protein sequence ID" value="AXX90067.1"/>
    <property type="molecule type" value="Genomic_DNA"/>
</dbReference>
<dbReference type="Pfam" id="PF00132">
    <property type="entry name" value="Hexapep"/>
    <property type="match status" value="1"/>
</dbReference>
<evidence type="ECO:0000256" key="2">
    <source>
        <dbReference type="ARBA" id="ARBA00013266"/>
    </source>
</evidence>
<reference evidence="8 9" key="1">
    <citation type="submission" date="2018-08" db="EMBL/GenBank/DDBJ databases">
        <title>Complete genome of the Arcobacter suis type strain LMG 26152.</title>
        <authorList>
            <person name="Miller W.G."/>
            <person name="Yee E."/>
            <person name="Bono J.L."/>
        </authorList>
    </citation>
    <scope>NUCLEOTIDE SEQUENCE [LARGE SCALE GENOMIC DNA]</scope>
    <source>
        <strain evidence="8 9">CECT 7833</strain>
    </source>
</reference>
<dbReference type="EC" id="2.3.1.30" evidence="2"/>
<evidence type="ECO:0000313" key="8">
    <source>
        <dbReference type="EMBL" id="AXX90067.1"/>
    </source>
</evidence>
<dbReference type="CDD" id="cd03354">
    <property type="entry name" value="LbH_SAT"/>
    <property type="match status" value="1"/>
</dbReference>
<dbReference type="GO" id="GO:0005737">
    <property type="term" value="C:cytoplasm"/>
    <property type="evidence" value="ECO:0007669"/>
    <property type="project" value="InterPro"/>
</dbReference>
<dbReference type="InterPro" id="IPR018357">
    <property type="entry name" value="Hexapep_transf_CS"/>
</dbReference>
<dbReference type="NCBIfam" id="NF041874">
    <property type="entry name" value="EPS_EpsC"/>
    <property type="match status" value="1"/>
</dbReference>
<keyword evidence="4 8" id="KW-0808">Transferase</keyword>
<proteinExistence type="inferred from homology"/>
<keyword evidence="6 8" id="KW-0012">Acyltransferase</keyword>
<dbReference type="GO" id="GO:0006535">
    <property type="term" value="P:cysteine biosynthetic process from serine"/>
    <property type="evidence" value="ECO:0007669"/>
    <property type="project" value="InterPro"/>
</dbReference>
<sequence length="251" mass="28134">MNNEETLEEEKISFWAQLKEDFYVPKNNDPALDNNLELFFNYPGVWAIINYRFANKLYYKGWKKLSRVISGISSFLTKTDIHPACTIGRRVFIDHAIGVVIGATAIIEDDVLIYQGVTLGGVSLNKGKRHPTVRSNTVIGSGAKVLGNITIGRNSKIGANSVVVCDVPDNSTAVGVPAKIIKRDNKNCKMEHGDLPDINKEMFKYLLDRIHLVEVALKEEDGIDLTQKDEKLEDDYNSFIEAMNSIKRKDS</sequence>
<dbReference type="InterPro" id="IPR045304">
    <property type="entry name" value="LbH_SAT"/>
</dbReference>
<dbReference type="PROSITE" id="PS00101">
    <property type="entry name" value="HEXAPEP_TRANSFERASES"/>
    <property type="match status" value="1"/>
</dbReference>
<dbReference type="InterPro" id="IPR005881">
    <property type="entry name" value="Ser_O-AcTrfase"/>
</dbReference>
<keyword evidence="9" id="KW-1185">Reference proteome</keyword>
<evidence type="ECO:0000256" key="7">
    <source>
        <dbReference type="ARBA" id="ARBA00049486"/>
    </source>
</evidence>
<dbReference type="Gene3D" id="2.160.10.10">
    <property type="entry name" value="Hexapeptide repeat proteins"/>
    <property type="match status" value="1"/>
</dbReference>
<name>A0AAD0SRH5_9BACT</name>
<dbReference type="InterPro" id="IPR053376">
    <property type="entry name" value="Serine_acetyltransferase"/>
</dbReference>
<evidence type="ECO:0000256" key="6">
    <source>
        <dbReference type="ARBA" id="ARBA00023315"/>
    </source>
</evidence>
<dbReference type="PANTHER" id="PTHR42811">
    <property type="entry name" value="SERINE ACETYLTRANSFERASE"/>
    <property type="match status" value="1"/>
</dbReference>
<dbReference type="InterPro" id="IPR042122">
    <property type="entry name" value="Ser_AcTrfase_N_sf"/>
</dbReference>
<accession>A0AAD0SRH5</accession>
<dbReference type="InterPro" id="IPR001451">
    <property type="entry name" value="Hexapep"/>
</dbReference>
<dbReference type="GO" id="GO:0009001">
    <property type="term" value="F:serine O-acetyltransferase activity"/>
    <property type="evidence" value="ECO:0007669"/>
    <property type="project" value="UniProtKB-EC"/>
</dbReference>
<dbReference type="InterPro" id="IPR011004">
    <property type="entry name" value="Trimer_LpxA-like_sf"/>
</dbReference>
<evidence type="ECO:0000256" key="4">
    <source>
        <dbReference type="ARBA" id="ARBA00022679"/>
    </source>
</evidence>
<protein>
    <recommendedName>
        <fullName evidence="2">serine O-acetyltransferase</fullName>
        <ecNumber evidence="2">2.3.1.30</ecNumber>
    </recommendedName>
</protein>
<keyword evidence="3" id="KW-0028">Amino-acid biosynthesis</keyword>
<evidence type="ECO:0000256" key="3">
    <source>
        <dbReference type="ARBA" id="ARBA00022605"/>
    </source>
</evidence>
<comment type="catalytic activity">
    <reaction evidence="7">
        <text>L-serine + acetyl-CoA = O-acetyl-L-serine + CoA</text>
        <dbReference type="Rhea" id="RHEA:24560"/>
        <dbReference type="ChEBI" id="CHEBI:33384"/>
        <dbReference type="ChEBI" id="CHEBI:57287"/>
        <dbReference type="ChEBI" id="CHEBI:57288"/>
        <dbReference type="ChEBI" id="CHEBI:58340"/>
        <dbReference type="EC" id="2.3.1.30"/>
    </reaction>
</comment>
<evidence type="ECO:0000256" key="5">
    <source>
        <dbReference type="ARBA" id="ARBA00022737"/>
    </source>
</evidence>
<evidence type="ECO:0000256" key="1">
    <source>
        <dbReference type="ARBA" id="ARBA00007274"/>
    </source>
</evidence>
<dbReference type="KEGG" id="asui:ASUIS_1588"/>
<dbReference type="NCBIfam" id="TIGR01172">
    <property type="entry name" value="cysE"/>
    <property type="match status" value="1"/>
</dbReference>
<organism evidence="8 9">
    <name type="scientific">Arcobacter suis CECT 7833</name>
    <dbReference type="NCBI Taxonomy" id="663365"/>
    <lineage>
        <taxon>Bacteria</taxon>
        <taxon>Pseudomonadati</taxon>
        <taxon>Campylobacterota</taxon>
        <taxon>Epsilonproteobacteria</taxon>
        <taxon>Campylobacterales</taxon>
        <taxon>Arcobacteraceae</taxon>
        <taxon>Arcobacter</taxon>
    </lineage>
</organism>
<dbReference type="FunFam" id="2.160.10.10:FF:000007">
    <property type="entry name" value="Serine acetyltransferase"/>
    <property type="match status" value="1"/>
</dbReference>
<dbReference type="RefSeq" id="WP_118886588.1">
    <property type="nucleotide sequence ID" value="NZ_CP032100.1"/>
</dbReference>
<comment type="similarity">
    <text evidence="1">Belongs to the transferase hexapeptide repeat family.</text>
</comment>
<dbReference type="SUPFAM" id="SSF51161">
    <property type="entry name" value="Trimeric LpxA-like enzymes"/>
    <property type="match status" value="1"/>
</dbReference>
<keyword evidence="5" id="KW-0677">Repeat</keyword>
<gene>
    <name evidence="8" type="primary">cysE</name>
    <name evidence="8" type="ORF">ASUIS_1588</name>
</gene>
<dbReference type="Proteomes" id="UP000263040">
    <property type="component" value="Chromosome"/>
</dbReference>
<evidence type="ECO:0000313" key="9">
    <source>
        <dbReference type="Proteomes" id="UP000263040"/>
    </source>
</evidence>
<dbReference type="Gene3D" id="1.10.3130.10">
    <property type="entry name" value="serine acetyltransferase, domain 1"/>
    <property type="match status" value="1"/>
</dbReference>
<dbReference type="AlphaFoldDB" id="A0AAD0SRH5"/>